<reference evidence="2 3" key="1">
    <citation type="submission" date="2017-07" db="EMBL/GenBank/DDBJ databases">
        <authorList>
            <person name="Talla V."/>
            <person name="Backstrom N."/>
        </authorList>
    </citation>
    <scope>NUCLEOTIDE SEQUENCE [LARGE SCALE GENOMIC DNA]</scope>
</reference>
<gene>
    <name evidence="2" type="ORF">LSINAPIS_LOCUS4018</name>
</gene>
<organism evidence="2 3">
    <name type="scientific">Leptidea sinapis</name>
    <dbReference type="NCBI Taxonomy" id="189913"/>
    <lineage>
        <taxon>Eukaryota</taxon>
        <taxon>Metazoa</taxon>
        <taxon>Ecdysozoa</taxon>
        <taxon>Arthropoda</taxon>
        <taxon>Hexapoda</taxon>
        <taxon>Insecta</taxon>
        <taxon>Pterygota</taxon>
        <taxon>Neoptera</taxon>
        <taxon>Endopterygota</taxon>
        <taxon>Lepidoptera</taxon>
        <taxon>Glossata</taxon>
        <taxon>Ditrysia</taxon>
        <taxon>Papilionoidea</taxon>
        <taxon>Pieridae</taxon>
        <taxon>Dismorphiinae</taxon>
        <taxon>Leptidea</taxon>
    </lineage>
</organism>
<dbReference type="Proteomes" id="UP000324832">
    <property type="component" value="Unassembled WGS sequence"/>
</dbReference>
<evidence type="ECO:0000313" key="2">
    <source>
        <dbReference type="EMBL" id="VVC91318.1"/>
    </source>
</evidence>
<feature type="region of interest" description="Disordered" evidence="1">
    <location>
        <begin position="63"/>
        <end position="96"/>
    </location>
</feature>
<evidence type="ECO:0008006" key="4">
    <source>
        <dbReference type="Google" id="ProtNLM"/>
    </source>
</evidence>
<accession>A0A5E4Q1E7</accession>
<dbReference type="EMBL" id="FZQP02001026">
    <property type="protein sequence ID" value="VVC91318.1"/>
    <property type="molecule type" value="Genomic_DNA"/>
</dbReference>
<feature type="compositionally biased region" description="Low complexity" evidence="1">
    <location>
        <begin position="70"/>
        <end position="87"/>
    </location>
</feature>
<evidence type="ECO:0000313" key="3">
    <source>
        <dbReference type="Proteomes" id="UP000324832"/>
    </source>
</evidence>
<evidence type="ECO:0000256" key="1">
    <source>
        <dbReference type="SAM" id="MobiDB-lite"/>
    </source>
</evidence>
<name>A0A5E4Q1E7_9NEOP</name>
<protein>
    <recommendedName>
        <fullName evidence="4">MADF domain-containing protein</fullName>
    </recommendedName>
</protein>
<keyword evidence="3" id="KW-1185">Reference proteome</keyword>
<proteinExistence type="predicted"/>
<dbReference type="AlphaFoldDB" id="A0A5E4Q1E7"/>
<sequence length="96" mass="10802">MNIEALTIDEVKSKIKSIRTAYYLELDKIEKSTRSGAAGSVYKPKAKWFDEYDSFVKPVSIRRKTIDNMNTPNSNESGSSNSNEPRPSLVPRSEMG</sequence>